<accession>A0A815Z726</accession>
<dbReference type="PANTHER" id="PTHR15818:SF2">
    <property type="entry name" value="G-PATCH DOMAIN AND KOW MOTIFS-CONTAINING PROTEIN"/>
    <property type="match status" value="1"/>
</dbReference>
<dbReference type="GO" id="GO:0005681">
    <property type="term" value="C:spliceosomal complex"/>
    <property type="evidence" value="ECO:0007669"/>
    <property type="project" value="TreeGrafter"/>
</dbReference>
<sequence length="375" mass="42699">MSEPTRVTFKLGGFKRPALNNLVPATSQFDTSTSNTDDQQLELVTGFDNGELKGNAPVVKKEELVIPSQPNAHNQFFKMKIESKKKMTSNGTDMSQLEDEAKRALILDAQAANEAWNERNENGPVRVHTIEQDSANTFMINTDEEANAKEPEEEKEVENADYEQVPIEDFGMAVLRGMGYKEDSGLGISNKKQVDVFVPESRPRGLGLGADRKVLEKINQLKRNLKKAGIDEKDDLCFEKGAFVLIEKGPHQDLYGTIESIDEDVTRLTVSLAVSGTNKKKEVISISQYSVKLVTEKEFLKYSKYVNKSKADRVDKETSERLIKDYHRSETKSTSSGDDRDRERDHKHHRSSKNDDHDRKHHRHRDDDRNRSRRH</sequence>
<dbReference type="InterPro" id="IPR026822">
    <property type="entry name" value="Spp2/MOS2_G-patch"/>
</dbReference>
<dbReference type="AlphaFoldDB" id="A0A815Z726"/>
<dbReference type="InterPro" id="IPR008991">
    <property type="entry name" value="Translation_prot_SH3-like_sf"/>
</dbReference>
<dbReference type="PANTHER" id="PTHR15818">
    <property type="entry name" value="G PATCH AND KOW-CONTAINING"/>
    <property type="match status" value="1"/>
</dbReference>
<evidence type="ECO:0000313" key="7">
    <source>
        <dbReference type="Proteomes" id="UP000663828"/>
    </source>
</evidence>
<proteinExistence type="predicted"/>
<gene>
    <name evidence="5" type="ORF">EDS130_LOCUS7825</name>
    <name evidence="6" type="ORF">XAT740_LOCUS45515</name>
</gene>
<protein>
    <recommendedName>
        <fullName evidence="4">G-patch domain-containing protein</fullName>
    </recommendedName>
</protein>
<feature type="compositionally biased region" description="Basic and acidic residues" evidence="3">
    <location>
        <begin position="365"/>
        <end position="375"/>
    </location>
</feature>
<evidence type="ECO:0000256" key="1">
    <source>
        <dbReference type="ARBA" id="ARBA00004123"/>
    </source>
</evidence>
<dbReference type="InterPro" id="IPR000467">
    <property type="entry name" value="G_patch_dom"/>
</dbReference>
<keyword evidence="7" id="KW-1185">Reference proteome</keyword>
<feature type="region of interest" description="Disordered" evidence="3">
    <location>
        <begin position="310"/>
        <end position="375"/>
    </location>
</feature>
<feature type="compositionally biased region" description="Basic and acidic residues" evidence="3">
    <location>
        <begin position="310"/>
        <end position="344"/>
    </location>
</feature>
<evidence type="ECO:0000256" key="2">
    <source>
        <dbReference type="ARBA" id="ARBA00023242"/>
    </source>
</evidence>
<feature type="domain" description="G-patch" evidence="4">
    <location>
        <begin position="167"/>
        <end position="213"/>
    </location>
</feature>
<dbReference type="SMART" id="SM00443">
    <property type="entry name" value="G_patch"/>
    <property type="match status" value="1"/>
</dbReference>
<comment type="subcellular location">
    <subcellularLocation>
        <location evidence="1">Nucleus</location>
    </subcellularLocation>
</comment>
<dbReference type="InterPro" id="IPR041993">
    <property type="entry name" value="GPKOW_KOW1"/>
</dbReference>
<evidence type="ECO:0000313" key="6">
    <source>
        <dbReference type="EMBL" id="CAF1581051.1"/>
    </source>
</evidence>
<dbReference type="GO" id="GO:0003676">
    <property type="term" value="F:nucleic acid binding"/>
    <property type="evidence" value="ECO:0007669"/>
    <property type="project" value="InterPro"/>
</dbReference>
<dbReference type="PROSITE" id="PS50174">
    <property type="entry name" value="G_PATCH"/>
    <property type="match status" value="1"/>
</dbReference>
<dbReference type="Proteomes" id="UP000663828">
    <property type="component" value="Unassembled WGS sequence"/>
</dbReference>
<dbReference type="SUPFAM" id="SSF50104">
    <property type="entry name" value="Translation proteins SH3-like domain"/>
    <property type="match status" value="1"/>
</dbReference>
<reference evidence="6" key="1">
    <citation type="submission" date="2021-02" db="EMBL/GenBank/DDBJ databases">
        <authorList>
            <person name="Nowell W R."/>
        </authorList>
    </citation>
    <scope>NUCLEOTIDE SEQUENCE</scope>
</reference>
<dbReference type="GO" id="GO:0000398">
    <property type="term" value="P:mRNA splicing, via spliceosome"/>
    <property type="evidence" value="ECO:0007669"/>
    <property type="project" value="InterPro"/>
</dbReference>
<comment type="caution">
    <text evidence="6">The sequence shown here is derived from an EMBL/GenBank/DDBJ whole genome shotgun (WGS) entry which is preliminary data.</text>
</comment>
<dbReference type="Proteomes" id="UP000663852">
    <property type="component" value="Unassembled WGS sequence"/>
</dbReference>
<evidence type="ECO:0000256" key="3">
    <source>
        <dbReference type="SAM" id="MobiDB-lite"/>
    </source>
</evidence>
<evidence type="ECO:0000259" key="4">
    <source>
        <dbReference type="PROSITE" id="PS50174"/>
    </source>
</evidence>
<evidence type="ECO:0000313" key="5">
    <source>
        <dbReference type="EMBL" id="CAF0861294.1"/>
    </source>
</evidence>
<dbReference type="InterPro" id="IPR045166">
    <property type="entry name" value="Spp2-like"/>
</dbReference>
<dbReference type="Pfam" id="PF12656">
    <property type="entry name" value="G-patch_2"/>
    <property type="match status" value="1"/>
</dbReference>
<keyword evidence="2" id="KW-0539">Nucleus</keyword>
<dbReference type="OrthoDB" id="5577072at2759"/>
<organism evidence="6 7">
    <name type="scientific">Adineta ricciae</name>
    <name type="common">Rotifer</name>
    <dbReference type="NCBI Taxonomy" id="249248"/>
    <lineage>
        <taxon>Eukaryota</taxon>
        <taxon>Metazoa</taxon>
        <taxon>Spiralia</taxon>
        <taxon>Gnathifera</taxon>
        <taxon>Rotifera</taxon>
        <taxon>Eurotatoria</taxon>
        <taxon>Bdelloidea</taxon>
        <taxon>Adinetida</taxon>
        <taxon>Adinetidae</taxon>
        <taxon>Adineta</taxon>
    </lineage>
</organism>
<dbReference type="CDD" id="cd13152">
    <property type="entry name" value="KOW_GPKOW_A"/>
    <property type="match status" value="1"/>
</dbReference>
<dbReference type="EMBL" id="CAJNOR010005956">
    <property type="protein sequence ID" value="CAF1581051.1"/>
    <property type="molecule type" value="Genomic_DNA"/>
</dbReference>
<name>A0A815Z726_ADIRI</name>
<dbReference type="EMBL" id="CAJNOJ010000024">
    <property type="protein sequence ID" value="CAF0861294.1"/>
    <property type="molecule type" value="Genomic_DNA"/>
</dbReference>